<dbReference type="RefSeq" id="WP_093979341.1">
    <property type="nucleotide sequence ID" value="NZ_CP022515.1"/>
</dbReference>
<dbReference type="FunFam" id="2.70.150.10:FF:000160">
    <property type="entry name" value="Sarcoplasmic/endoplasmic reticulum calcium ATPase 1"/>
    <property type="match status" value="1"/>
</dbReference>
<dbReference type="EMBL" id="CP022515">
    <property type="protein sequence ID" value="ASO06967.1"/>
    <property type="molecule type" value="Genomic_DNA"/>
</dbReference>
<feature type="transmembrane region" description="Helical" evidence="11">
    <location>
        <begin position="753"/>
        <end position="774"/>
    </location>
</feature>
<dbReference type="SUPFAM" id="SSF56784">
    <property type="entry name" value="HAD-like"/>
    <property type="match status" value="1"/>
</dbReference>
<dbReference type="Pfam" id="PF00122">
    <property type="entry name" value="E1-E2_ATPase"/>
    <property type="match status" value="1"/>
</dbReference>
<dbReference type="InterPro" id="IPR001757">
    <property type="entry name" value="P_typ_ATPase"/>
</dbReference>
<dbReference type="InterPro" id="IPR006068">
    <property type="entry name" value="ATPase_P-typ_cation-transptr_C"/>
</dbReference>
<dbReference type="KEGG" id="aalg:AREALGSMS7_03546"/>
<feature type="transmembrane region" description="Helical" evidence="11">
    <location>
        <begin position="58"/>
        <end position="76"/>
    </location>
</feature>
<keyword evidence="7" id="KW-0460">Magnesium</keyword>
<keyword evidence="8" id="KW-1278">Translocase</keyword>
<dbReference type="SFLD" id="SFLDF00027">
    <property type="entry name" value="p-type_atpase"/>
    <property type="match status" value="1"/>
</dbReference>
<dbReference type="InterPro" id="IPR023298">
    <property type="entry name" value="ATPase_P-typ_TM_dom_sf"/>
</dbReference>
<dbReference type="SFLD" id="SFLDS00003">
    <property type="entry name" value="Haloacid_Dehalogenase"/>
    <property type="match status" value="1"/>
</dbReference>
<dbReference type="PRINTS" id="PR00119">
    <property type="entry name" value="CATATPASE"/>
</dbReference>
<evidence type="ECO:0000313" key="13">
    <source>
        <dbReference type="EMBL" id="ASO06967.1"/>
    </source>
</evidence>
<gene>
    <name evidence="13" type="ORF">AREALGSMS7_03546</name>
</gene>
<evidence type="ECO:0000256" key="1">
    <source>
        <dbReference type="ARBA" id="ARBA00004127"/>
    </source>
</evidence>
<dbReference type="Gene3D" id="3.40.50.1000">
    <property type="entry name" value="HAD superfamily/HAD-like"/>
    <property type="match status" value="1"/>
</dbReference>
<dbReference type="GO" id="GO:0012505">
    <property type="term" value="C:endomembrane system"/>
    <property type="evidence" value="ECO:0007669"/>
    <property type="project" value="UniProtKB-SubCell"/>
</dbReference>
<evidence type="ECO:0000256" key="4">
    <source>
        <dbReference type="ARBA" id="ARBA00022692"/>
    </source>
</evidence>
<keyword evidence="3" id="KW-0597">Phosphoprotein</keyword>
<dbReference type="Gene3D" id="3.40.1110.10">
    <property type="entry name" value="Calcium-transporting ATPase, cytoplasmic domain N"/>
    <property type="match status" value="1"/>
</dbReference>
<evidence type="ECO:0000256" key="2">
    <source>
        <dbReference type="ARBA" id="ARBA00005675"/>
    </source>
</evidence>
<evidence type="ECO:0000313" key="14">
    <source>
        <dbReference type="Proteomes" id="UP000204551"/>
    </source>
</evidence>
<dbReference type="InterPro" id="IPR023214">
    <property type="entry name" value="HAD_sf"/>
</dbReference>
<dbReference type="InterPro" id="IPR004014">
    <property type="entry name" value="ATPase_P-typ_cation-transptr_N"/>
</dbReference>
<dbReference type="InterPro" id="IPR044492">
    <property type="entry name" value="P_typ_ATPase_HD_dom"/>
</dbReference>
<reference evidence="13 14" key="1">
    <citation type="submission" date="2017-07" db="EMBL/GenBank/DDBJ databases">
        <title>Genome Sequence of Arenibacter algicola Strain SMS7 Isolated from a culture of the Diatom Skeletonema marinoi.</title>
        <authorList>
            <person name="Topel M."/>
            <person name="Pinder M.I.M."/>
            <person name="Johansson O.N."/>
            <person name="Kourtchenko O."/>
            <person name="Godhe A."/>
            <person name="Clarke A.K."/>
        </authorList>
    </citation>
    <scope>NUCLEOTIDE SEQUENCE [LARGE SCALE GENOMIC DNA]</scope>
    <source>
        <strain evidence="13 14">SMS7</strain>
    </source>
</reference>
<dbReference type="InterPro" id="IPR023299">
    <property type="entry name" value="ATPase_P-typ_cyto_dom_N"/>
</dbReference>
<dbReference type="Proteomes" id="UP000204551">
    <property type="component" value="Chromosome"/>
</dbReference>
<keyword evidence="9 11" id="KW-1133">Transmembrane helix</keyword>
<feature type="transmembrane region" description="Helical" evidence="11">
    <location>
        <begin position="275"/>
        <end position="296"/>
    </location>
</feature>
<feature type="transmembrane region" description="Helical" evidence="11">
    <location>
        <begin position="245"/>
        <end position="263"/>
    </location>
</feature>
<evidence type="ECO:0000256" key="6">
    <source>
        <dbReference type="ARBA" id="ARBA00022840"/>
    </source>
</evidence>
<evidence type="ECO:0000256" key="3">
    <source>
        <dbReference type="ARBA" id="ARBA00022553"/>
    </source>
</evidence>
<dbReference type="PRINTS" id="PR00120">
    <property type="entry name" value="HATPASE"/>
</dbReference>
<dbReference type="SFLD" id="SFLDG00002">
    <property type="entry name" value="C1.7:_P-type_atpase_like"/>
    <property type="match status" value="1"/>
</dbReference>
<dbReference type="InterPro" id="IPR008250">
    <property type="entry name" value="ATPase_P-typ_transduc_dom_A_sf"/>
</dbReference>
<comment type="subcellular location">
    <subcellularLocation>
        <location evidence="1">Endomembrane system</location>
        <topology evidence="1">Multi-pass membrane protein</topology>
    </subcellularLocation>
</comment>
<feature type="transmembrane region" description="Helical" evidence="11">
    <location>
        <begin position="712"/>
        <end position="732"/>
    </location>
</feature>
<feature type="transmembrane region" description="Helical" evidence="11">
    <location>
        <begin position="817"/>
        <end position="837"/>
    </location>
</feature>
<dbReference type="Gene3D" id="2.70.150.10">
    <property type="entry name" value="Calcium-transporting ATPase, cytoplasmic transduction domain A"/>
    <property type="match status" value="1"/>
</dbReference>
<feature type="transmembrane region" description="Helical" evidence="11">
    <location>
        <begin position="786"/>
        <end position="805"/>
    </location>
</feature>
<comment type="similarity">
    <text evidence="2">Belongs to the cation transport ATPase (P-type) (TC 3.A.3) family. Type IIA subfamily.</text>
</comment>
<dbReference type="GO" id="GO:0030007">
    <property type="term" value="P:intracellular potassium ion homeostasis"/>
    <property type="evidence" value="ECO:0007669"/>
    <property type="project" value="TreeGrafter"/>
</dbReference>
<dbReference type="Pfam" id="PF13246">
    <property type="entry name" value="Cation_ATPase"/>
    <property type="match status" value="1"/>
</dbReference>
<protein>
    <submittedName>
        <fullName evidence="13">Copper-transporting ATPase</fullName>
    </submittedName>
</protein>
<evidence type="ECO:0000256" key="7">
    <source>
        <dbReference type="ARBA" id="ARBA00022842"/>
    </source>
</evidence>
<dbReference type="GO" id="GO:1902600">
    <property type="term" value="P:proton transmembrane transport"/>
    <property type="evidence" value="ECO:0007669"/>
    <property type="project" value="TreeGrafter"/>
</dbReference>
<dbReference type="SUPFAM" id="SSF81665">
    <property type="entry name" value="Calcium ATPase, transmembrane domain M"/>
    <property type="match status" value="1"/>
</dbReference>
<dbReference type="InterPro" id="IPR018303">
    <property type="entry name" value="ATPase_P-typ_P_site"/>
</dbReference>
<evidence type="ECO:0000256" key="9">
    <source>
        <dbReference type="ARBA" id="ARBA00022989"/>
    </source>
</evidence>
<feature type="transmembrane region" description="Helical" evidence="11">
    <location>
        <begin position="680"/>
        <end position="700"/>
    </location>
</feature>
<dbReference type="SUPFAM" id="SSF81653">
    <property type="entry name" value="Calcium ATPase, transduction domain A"/>
    <property type="match status" value="1"/>
</dbReference>
<dbReference type="PROSITE" id="PS00154">
    <property type="entry name" value="ATPASE_E1_E2"/>
    <property type="match status" value="1"/>
</dbReference>
<dbReference type="InterPro" id="IPR050510">
    <property type="entry name" value="Cation_transp_ATPase_P-type"/>
</dbReference>
<proteinExistence type="inferred from homology"/>
<dbReference type="GO" id="GO:1990573">
    <property type="term" value="P:potassium ion import across plasma membrane"/>
    <property type="evidence" value="ECO:0007669"/>
    <property type="project" value="TreeGrafter"/>
</dbReference>
<dbReference type="eggNOG" id="COG0474">
    <property type="taxonomic scope" value="Bacteria"/>
</dbReference>
<dbReference type="GO" id="GO:0006883">
    <property type="term" value="P:intracellular sodium ion homeostasis"/>
    <property type="evidence" value="ECO:0007669"/>
    <property type="project" value="TreeGrafter"/>
</dbReference>
<name>A0A221V028_9FLAO</name>
<dbReference type="STRING" id="616991.GCA_000733925_01811"/>
<dbReference type="Pfam" id="PF00689">
    <property type="entry name" value="Cation_ATPase_C"/>
    <property type="match status" value="1"/>
</dbReference>
<dbReference type="PANTHER" id="PTHR43294">
    <property type="entry name" value="SODIUM/POTASSIUM-TRANSPORTING ATPASE SUBUNIT ALPHA"/>
    <property type="match status" value="1"/>
</dbReference>
<dbReference type="GO" id="GO:0005391">
    <property type="term" value="F:P-type sodium:potassium-exchanging transporter activity"/>
    <property type="evidence" value="ECO:0007669"/>
    <property type="project" value="TreeGrafter"/>
</dbReference>
<evidence type="ECO:0000256" key="5">
    <source>
        <dbReference type="ARBA" id="ARBA00022741"/>
    </source>
</evidence>
<dbReference type="SMART" id="SM00831">
    <property type="entry name" value="Cation_ATPase_N"/>
    <property type="match status" value="1"/>
</dbReference>
<keyword evidence="10 11" id="KW-0472">Membrane</keyword>
<dbReference type="GO" id="GO:0016887">
    <property type="term" value="F:ATP hydrolysis activity"/>
    <property type="evidence" value="ECO:0007669"/>
    <property type="project" value="InterPro"/>
</dbReference>
<dbReference type="Gene3D" id="1.20.1110.10">
    <property type="entry name" value="Calcium-transporting ATPase, transmembrane domain"/>
    <property type="match status" value="1"/>
</dbReference>
<evidence type="ECO:0000256" key="8">
    <source>
        <dbReference type="ARBA" id="ARBA00022967"/>
    </source>
</evidence>
<dbReference type="AlphaFoldDB" id="A0A221V028"/>
<evidence type="ECO:0000256" key="10">
    <source>
        <dbReference type="ARBA" id="ARBA00023136"/>
    </source>
</evidence>
<keyword evidence="6" id="KW-0067">ATP-binding</keyword>
<dbReference type="PANTHER" id="PTHR43294:SF20">
    <property type="entry name" value="P-TYPE ATPASE"/>
    <property type="match status" value="1"/>
</dbReference>
<accession>A0A221V028</accession>
<organism evidence="13 14">
    <name type="scientific">Arenibacter algicola</name>
    <dbReference type="NCBI Taxonomy" id="616991"/>
    <lineage>
        <taxon>Bacteria</taxon>
        <taxon>Pseudomonadati</taxon>
        <taxon>Bacteroidota</taxon>
        <taxon>Flavobacteriia</taxon>
        <taxon>Flavobacteriales</taxon>
        <taxon>Flavobacteriaceae</taxon>
        <taxon>Arenibacter</taxon>
    </lineage>
</organism>
<keyword evidence="4 11" id="KW-0812">Transmembrane</keyword>
<dbReference type="Pfam" id="PF00690">
    <property type="entry name" value="Cation_ATPase_N"/>
    <property type="match status" value="1"/>
</dbReference>
<dbReference type="GO" id="GO:0005524">
    <property type="term" value="F:ATP binding"/>
    <property type="evidence" value="ECO:0007669"/>
    <property type="project" value="UniProtKB-KW"/>
</dbReference>
<feature type="transmembrane region" description="Helical" evidence="11">
    <location>
        <begin position="857"/>
        <end position="874"/>
    </location>
</feature>
<sequence>MLQNAFFYSLQEIIACTGSDLERGLDKECIPERLQKYGPNRIPAQDPKKRWAIFLEQLLDPIIYILFAAGILAYVFSDELESAAILFVIFISVAIGYFMELKAVRSLEALIKMGQASTDVIRSGQRMDIKAADVVPGDVIVLSPGDVVPADARLTQVDNLSVKESVLTGESLSIRKGIEPLPEDTPVTDRTNMVYRGTVISSGFGRAIVTATGKYSQLGTIQQMGLDADKDRTPLEKKLNQLSKWLIWLTLGIAGLIVVIGYFRGNDLLLMIETGVALAVAAIPEGLPIVATIALARGMMRLSQKQVIIKKMEAVQTLGATDIIFTDKTGTLTEDRMVVSTIIYGETCLDNLNQREQSYFSSFKNNLVFDKMIMAGILCNNVDPTAIDEQADSIELALMHFAINLGYDPELVKRNNPEKVELPFDSTLKLMATAHQRQGGFTIYAKGAYESLVDHCNFDLDGKELDLNEHKLLWKQKVDTLASQGLRTLAFAYKEEEKAPARENILDGLTFLGVIGFQDPAREDVKAVIDIYKKAGIKVIMVTGDHPGTSKKIAQEVGILEINAGPDRIWHGKDLTRSLDGTDGNGSVLLNASIFARVGPEQKLNLINYYQEHGHIVGMIGDGINDVPALKKADIGIAMGIRGAEAAREVADVILKNDKFTAMELGIRQGRVIFQNIRQFVVYLLSCNLAEILTVGFAALLNLPSPLLPLQILFLNLVTDVFPALALGFGKGEKDIMEQPPKKPKDPILSQSDWNFIVLYGLSISIAVLGIVAYADKILKFSPETINNMAFYTLVFAQLLNVFNIPKQRESFFINEITTNLWVWGAIILSLALTLGANLSTPLAAAFSLQMLSWEQLGYSALFAFGALVLAQLFKRARVLYFRAYPNSVIP</sequence>
<dbReference type="GO" id="GO:0036376">
    <property type="term" value="P:sodium ion export across plasma membrane"/>
    <property type="evidence" value="ECO:0007669"/>
    <property type="project" value="TreeGrafter"/>
</dbReference>
<keyword evidence="5" id="KW-0547">Nucleotide-binding</keyword>
<dbReference type="GO" id="GO:0005886">
    <property type="term" value="C:plasma membrane"/>
    <property type="evidence" value="ECO:0007669"/>
    <property type="project" value="TreeGrafter"/>
</dbReference>
<dbReference type="InterPro" id="IPR059000">
    <property type="entry name" value="ATPase_P-type_domA"/>
</dbReference>
<dbReference type="InterPro" id="IPR036412">
    <property type="entry name" value="HAD-like_sf"/>
</dbReference>
<dbReference type="NCBIfam" id="TIGR01494">
    <property type="entry name" value="ATPase_P-type"/>
    <property type="match status" value="2"/>
</dbReference>
<evidence type="ECO:0000259" key="12">
    <source>
        <dbReference type="SMART" id="SM00831"/>
    </source>
</evidence>
<feature type="transmembrane region" description="Helical" evidence="11">
    <location>
        <begin position="82"/>
        <end position="99"/>
    </location>
</feature>
<evidence type="ECO:0000256" key="11">
    <source>
        <dbReference type="SAM" id="Phobius"/>
    </source>
</evidence>
<feature type="domain" description="Cation-transporting P-type ATPase N-terminal" evidence="12">
    <location>
        <begin position="6"/>
        <end position="78"/>
    </location>
</feature>